<keyword evidence="3" id="KW-1185">Reference proteome</keyword>
<reference evidence="2 3" key="1">
    <citation type="submission" date="2018-05" db="EMBL/GenBank/DDBJ databases">
        <title>Marinilabilia rubrum sp. nov., isolated from saltern sediment.</title>
        <authorList>
            <person name="Zhang R."/>
        </authorList>
    </citation>
    <scope>NUCLEOTIDE SEQUENCE [LARGE SCALE GENOMIC DNA]</scope>
    <source>
        <strain evidence="2 3">WTE16</strain>
    </source>
</reference>
<dbReference type="Pfam" id="PF13349">
    <property type="entry name" value="DUF4097"/>
    <property type="match status" value="1"/>
</dbReference>
<dbReference type="EMBL" id="QEWP01000011">
    <property type="protein sequence ID" value="PWD98759.1"/>
    <property type="molecule type" value="Genomic_DNA"/>
</dbReference>
<dbReference type="Proteomes" id="UP000244956">
    <property type="component" value="Unassembled WGS sequence"/>
</dbReference>
<accession>A0A2U2B6Q7</accession>
<dbReference type="PANTHER" id="PTHR34094:SF1">
    <property type="entry name" value="PROTEIN FAM185A"/>
    <property type="match status" value="1"/>
</dbReference>
<dbReference type="AlphaFoldDB" id="A0A2U2B6Q7"/>
<organism evidence="2 3">
    <name type="scientific">Marinilabilia rubra</name>
    <dbReference type="NCBI Taxonomy" id="2162893"/>
    <lineage>
        <taxon>Bacteria</taxon>
        <taxon>Pseudomonadati</taxon>
        <taxon>Bacteroidota</taxon>
        <taxon>Bacteroidia</taxon>
        <taxon>Marinilabiliales</taxon>
        <taxon>Marinilabiliaceae</taxon>
        <taxon>Marinilabilia</taxon>
    </lineage>
</organism>
<evidence type="ECO:0000313" key="3">
    <source>
        <dbReference type="Proteomes" id="UP000244956"/>
    </source>
</evidence>
<sequence>MKHLLILLTTFYFGATTCIGAPLEVVHKSAKSYDNIESLEVKGDFCKVIVTSSTNDKVEVDALIEASKKIDGFNINEKVEGTKLTLSVNTPDEHVSTKSGEIAIKVPQDCNIKVKTRSGYIEAIDISTGNLDADASYGKIILNEASGNFKLKTSTGSIQVSNLKGDLNAKTTSGDIELKDINGQTMLITDKGLIDLQNIKGSLNTQTNTSAQKISDVDGDLKLRTSTGELALKNIDGHLQTINDDGDVWIEDLKGTMDLKSISGNLNGEGILLTGNSNFETTKGRIDMALKNDQKELTYELESNYGFLYIPGKSKKKRLKSGKGSIHVTAISNNGAQRFTKAKE</sequence>
<evidence type="ECO:0000313" key="2">
    <source>
        <dbReference type="EMBL" id="PWD98759.1"/>
    </source>
</evidence>
<comment type="caution">
    <text evidence="2">The sequence shown here is derived from an EMBL/GenBank/DDBJ whole genome shotgun (WGS) entry which is preliminary data.</text>
</comment>
<dbReference type="RefSeq" id="WP_109265021.1">
    <property type="nucleotide sequence ID" value="NZ_QEWP01000011.1"/>
</dbReference>
<dbReference type="InterPro" id="IPR025164">
    <property type="entry name" value="Toastrack_DUF4097"/>
</dbReference>
<feature type="domain" description="DUF4097" evidence="1">
    <location>
        <begin position="192"/>
        <end position="334"/>
    </location>
</feature>
<protein>
    <recommendedName>
        <fullName evidence="1">DUF4097 domain-containing protein</fullName>
    </recommendedName>
</protein>
<proteinExistence type="predicted"/>
<gene>
    <name evidence="2" type="ORF">DDZ16_13550</name>
</gene>
<dbReference type="PANTHER" id="PTHR34094">
    <property type="match status" value="1"/>
</dbReference>
<evidence type="ECO:0000259" key="1">
    <source>
        <dbReference type="Pfam" id="PF13349"/>
    </source>
</evidence>
<name>A0A2U2B6Q7_9BACT</name>
<dbReference type="OrthoDB" id="1112608at2"/>